<keyword evidence="2" id="KW-1185">Reference proteome</keyword>
<accession>W4VIP8</accession>
<sequence length="86" mass="9856">MVPLLENYFTQVILTSFAHERAASVDDLDKFSTHSNTQKIDNWETFMKQIISEPFYNSKVVFVVGSLELVGRISRFLNEKALPTSD</sequence>
<reference evidence="1 2" key="1">
    <citation type="journal article" date="2014" name="Genome Announc.">
        <title>Draft Genome Sequence of the Boron-Tolerant and Moderately Halotolerant Bacterium Gracilibacillus boraciitolerans JCM 21714T.</title>
        <authorList>
            <person name="Ahmed I."/>
            <person name="Oshima K."/>
            <person name="Suda W."/>
            <person name="Kitamura K."/>
            <person name="Iida T."/>
            <person name="Ohmori Y."/>
            <person name="Fujiwara T."/>
            <person name="Hattori M."/>
            <person name="Ohkuma M."/>
        </authorList>
    </citation>
    <scope>NUCLEOTIDE SEQUENCE [LARGE SCALE GENOMIC DNA]</scope>
    <source>
        <strain evidence="1 2">JCM 21714</strain>
    </source>
</reference>
<dbReference type="Gene3D" id="3.90.190.20">
    <property type="entry name" value="Mur ligase, C-terminal domain"/>
    <property type="match status" value="1"/>
</dbReference>
<dbReference type="Proteomes" id="UP000019102">
    <property type="component" value="Unassembled WGS sequence"/>
</dbReference>
<dbReference type="AlphaFoldDB" id="W4VIP8"/>
<dbReference type="STRING" id="1298598.JCM21714_1642"/>
<gene>
    <name evidence="1" type="ORF">JCM21714_1642</name>
</gene>
<dbReference type="SUPFAM" id="SSF53244">
    <property type="entry name" value="MurD-like peptide ligases, peptide-binding domain"/>
    <property type="match status" value="1"/>
</dbReference>
<evidence type="ECO:0008006" key="3">
    <source>
        <dbReference type="Google" id="ProtNLM"/>
    </source>
</evidence>
<proteinExistence type="predicted"/>
<dbReference type="GO" id="GO:0016881">
    <property type="term" value="F:acid-amino acid ligase activity"/>
    <property type="evidence" value="ECO:0007669"/>
    <property type="project" value="InterPro"/>
</dbReference>
<protein>
    <recommendedName>
        <fullName evidence="3">Dihydrofolate synthase</fullName>
    </recommendedName>
</protein>
<dbReference type="eggNOG" id="COG0285">
    <property type="taxonomic scope" value="Bacteria"/>
</dbReference>
<dbReference type="EMBL" id="BAVS01000006">
    <property type="protein sequence ID" value="GAE92634.1"/>
    <property type="molecule type" value="Genomic_DNA"/>
</dbReference>
<evidence type="ECO:0000313" key="2">
    <source>
        <dbReference type="Proteomes" id="UP000019102"/>
    </source>
</evidence>
<comment type="caution">
    <text evidence="1">The sequence shown here is derived from an EMBL/GenBank/DDBJ whole genome shotgun (WGS) entry which is preliminary data.</text>
</comment>
<dbReference type="InterPro" id="IPR036615">
    <property type="entry name" value="Mur_ligase_C_dom_sf"/>
</dbReference>
<dbReference type="RefSeq" id="WP_035722680.1">
    <property type="nucleotide sequence ID" value="NZ_BAVS01000006.1"/>
</dbReference>
<name>W4VIP8_9BACI</name>
<evidence type="ECO:0000313" key="1">
    <source>
        <dbReference type="EMBL" id="GAE92634.1"/>
    </source>
</evidence>
<organism evidence="1 2">
    <name type="scientific">Gracilibacillus boraciitolerans JCM 21714</name>
    <dbReference type="NCBI Taxonomy" id="1298598"/>
    <lineage>
        <taxon>Bacteria</taxon>
        <taxon>Bacillati</taxon>
        <taxon>Bacillota</taxon>
        <taxon>Bacilli</taxon>
        <taxon>Bacillales</taxon>
        <taxon>Bacillaceae</taxon>
        <taxon>Gracilibacillus</taxon>
    </lineage>
</organism>